<gene>
    <name evidence="1" type="ORF">BV22DRAFT_1131497</name>
</gene>
<protein>
    <submittedName>
        <fullName evidence="1">Uncharacterized protein</fullName>
    </submittedName>
</protein>
<dbReference type="Proteomes" id="UP000790709">
    <property type="component" value="Unassembled WGS sequence"/>
</dbReference>
<sequence length="261" mass="27947">MPFANLSDVSSALPDLESLLRKWKSGAICWEAVSDEEFKRLHTKRNERIEKGEIEDPCRRTRADKGKHHKRARVPDADEENRGTRCQGQKRAKVTAYKSAATIDSSDENEEEPAGVPGSTTSAVTPAPTVPAAEVQHAPASTIDPAHLFSKNNGDLSSQYSAPSIINSTGTAFNILWGTGVHGPANGPLMYPDYDPAGLIGFDNGNTSLGSTVHPHANIHEPAVPDFITFNFDGTLANLDTLGGATDNSTAANDLSFSFSM</sequence>
<organism evidence="1 2">
    <name type="scientific">Leucogyrophana mollusca</name>
    <dbReference type="NCBI Taxonomy" id="85980"/>
    <lineage>
        <taxon>Eukaryota</taxon>
        <taxon>Fungi</taxon>
        <taxon>Dikarya</taxon>
        <taxon>Basidiomycota</taxon>
        <taxon>Agaricomycotina</taxon>
        <taxon>Agaricomycetes</taxon>
        <taxon>Agaricomycetidae</taxon>
        <taxon>Boletales</taxon>
        <taxon>Boletales incertae sedis</taxon>
        <taxon>Leucogyrophana</taxon>
    </lineage>
</organism>
<evidence type="ECO:0000313" key="1">
    <source>
        <dbReference type="EMBL" id="KAH7922389.1"/>
    </source>
</evidence>
<accession>A0ACB8BA94</accession>
<keyword evidence="2" id="KW-1185">Reference proteome</keyword>
<dbReference type="EMBL" id="MU266487">
    <property type="protein sequence ID" value="KAH7922389.1"/>
    <property type="molecule type" value="Genomic_DNA"/>
</dbReference>
<comment type="caution">
    <text evidence="1">The sequence shown here is derived from an EMBL/GenBank/DDBJ whole genome shotgun (WGS) entry which is preliminary data.</text>
</comment>
<reference evidence="1" key="1">
    <citation type="journal article" date="2021" name="New Phytol.">
        <title>Evolutionary innovations through gain and loss of genes in the ectomycorrhizal Boletales.</title>
        <authorList>
            <person name="Wu G."/>
            <person name="Miyauchi S."/>
            <person name="Morin E."/>
            <person name="Kuo A."/>
            <person name="Drula E."/>
            <person name="Varga T."/>
            <person name="Kohler A."/>
            <person name="Feng B."/>
            <person name="Cao Y."/>
            <person name="Lipzen A."/>
            <person name="Daum C."/>
            <person name="Hundley H."/>
            <person name="Pangilinan J."/>
            <person name="Johnson J."/>
            <person name="Barry K."/>
            <person name="LaButti K."/>
            <person name="Ng V."/>
            <person name="Ahrendt S."/>
            <person name="Min B."/>
            <person name="Choi I.G."/>
            <person name="Park H."/>
            <person name="Plett J.M."/>
            <person name="Magnuson J."/>
            <person name="Spatafora J.W."/>
            <person name="Nagy L.G."/>
            <person name="Henrissat B."/>
            <person name="Grigoriev I.V."/>
            <person name="Yang Z.L."/>
            <person name="Xu J."/>
            <person name="Martin F.M."/>
        </authorList>
    </citation>
    <scope>NUCLEOTIDE SEQUENCE</scope>
    <source>
        <strain evidence="1">KUC20120723A-06</strain>
    </source>
</reference>
<name>A0ACB8BA94_9AGAM</name>
<proteinExistence type="predicted"/>
<evidence type="ECO:0000313" key="2">
    <source>
        <dbReference type="Proteomes" id="UP000790709"/>
    </source>
</evidence>